<comment type="similarity">
    <text evidence="1">Belongs to the thioredoxin family. DsbA subfamily.</text>
</comment>
<protein>
    <submittedName>
        <fullName evidence="3">Thioredoxin domain-containing protein</fullName>
    </submittedName>
</protein>
<dbReference type="SUPFAM" id="SSF52833">
    <property type="entry name" value="Thioredoxin-like"/>
    <property type="match status" value="1"/>
</dbReference>
<dbReference type="KEGG" id="mlir:LPB04_02940"/>
<evidence type="ECO:0000259" key="2">
    <source>
        <dbReference type="PROSITE" id="PS51352"/>
    </source>
</evidence>
<dbReference type="RefSeq" id="WP_193687300.1">
    <property type="nucleotide sequence ID" value="NZ_CP062941.1"/>
</dbReference>
<name>A0A7L9U5K7_9BURK</name>
<dbReference type="Pfam" id="PF13462">
    <property type="entry name" value="Thioredoxin_4"/>
    <property type="match status" value="1"/>
</dbReference>
<dbReference type="InterPro" id="IPR036249">
    <property type="entry name" value="Thioredoxin-like_sf"/>
</dbReference>
<organism evidence="3 4">
    <name type="scientific">Massilia litorea</name>
    <dbReference type="NCBI Taxonomy" id="2769491"/>
    <lineage>
        <taxon>Bacteria</taxon>
        <taxon>Pseudomonadati</taxon>
        <taxon>Pseudomonadota</taxon>
        <taxon>Betaproteobacteria</taxon>
        <taxon>Burkholderiales</taxon>
        <taxon>Oxalobacteraceae</taxon>
        <taxon>Telluria group</taxon>
        <taxon>Massilia</taxon>
    </lineage>
</organism>
<evidence type="ECO:0000256" key="1">
    <source>
        <dbReference type="ARBA" id="ARBA00005791"/>
    </source>
</evidence>
<dbReference type="PANTHER" id="PTHR13887">
    <property type="entry name" value="GLUTATHIONE S-TRANSFERASE KAPPA"/>
    <property type="match status" value="1"/>
</dbReference>
<dbReference type="Proteomes" id="UP000593875">
    <property type="component" value="Chromosome"/>
</dbReference>
<gene>
    <name evidence="3" type="ORF">LPB04_02940</name>
</gene>
<evidence type="ECO:0000313" key="3">
    <source>
        <dbReference type="EMBL" id="QOL50284.1"/>
    </source>
</evidence>
<accession>A0A7L9U5K7</accession>
<dbReference type="PANTHER" id="PTHR13887:SF55">
    <property type="entry name" value="SLR0313 PROTEIN"/>
    <property type="match status" value="1"/>
</dbReference>
<dbReference type="EMBL" id="CP062941">
    <property type="protein sequence ID" value="QOL50284.1"/>
    <property type="molecule type" value="Genomic_DNA"/>
</dbReference>
<feature type="domain" description="Thioredoxin" evidence="2">
    <location>
        <begin position="1"/>
        <end position="173"/>
    </location>
</feature>
<proteinExistence type="inferred from homology"/>
<dbReference type="InterPro" id="IPR012336">
    <property type="entry name" value="Thioredoxin-like_fold"/>
</dbReference>
<dbReference type="Gene3D" id="3.40.30.10">
    <property type="entry name" value="Glutaredoxin"/>
    <property type="match status" value="1"/>
</dbReference>
<dbReference type="PROSITE" id="PS51352">
    <property type="entry name" value="THIOREDOXIN_2"/>
    <property type="match status" value="1"/>
</dbReference>
<dbReference type="AlphaFoldDB" id="A0A7L9U5K7"/>
<dbReference type="InterPro" id="IPR013766">
    <property type="entry name" value="Thioredoxin_domain"/>
</dbReference>
<reference evidence="3 4" key="1">
    <citation type="submission" date="2020-10" db="EMBL/GenBank/DDBJ databases">
        <title>Genome sequencing of Massilia sp. LPB0304.</title>
        <authorList>
            <person name="Kim J."/>
        </authorList>
    </citation>
    <scope>NUCLEOTIDE SEQUENCE [LARGE SCALE GENOMIC DNA]</scope>
    <source>
        <strain evidence="3 4">LPB0304</strain>
    </source>
</reference>
<evidence type="ECO:0000313" key="4">
    <source>
        <dbReference type="Proteomes" id="UP000593875"/>
    </source>
</evidence>
<sequence length="191" mass="21245">MSLTKQIDETDHVLGPADAPVTLVEYGDFQCPHCRAAHFYLKNVLATMGEDMRFVFRHMPLTQVHPMAQAAAEAAEAADAQGKFWPMHDLIYENQDLLSPALLTRLGQRLGLDMQRFTDDVVSHRFLSKVKEDFMGAVRSGAAGTPSFFINGEPYEGGFDDESLIDALRFAAQVRAPHPSRGQHAPRPRAH</sequence>
<keyword evidence="4" id="KW-1185">Reference proteome</keyword>